<evidence type="ECO:0000313" key="4">
    <source>
        <dbReference type="Proteomes" id="UP000002704"/>
    </source>
</evidence>
<accession>Q3KAI2</accession>
<feature type="transmembrane region" description="Helical" evidence="2">
    <location>
        <begin position="12"/>
        <end position="34"/>
    </location>
</feature>
<evidence type="ECO:0000256" key="1">
    <source>
        <dbReference type="SAM" id="Coils"/>
    </source>
</evidence>
<keyword evidence="2" id="KW-0472">Membrane</keyword>
<dbReference type="PROSITE" id="PS51257">
    <property type="entry name" value="PROKAR_LIPOPROTEIN"/>
    <property type="match status" value="1"/>
</dbReference>
<organism evidence="3 4">
    <name type="scientific">Pseudomonas fluorescens (strain Pf0-1)</name>
    <dbReference type="NCBI Taxonomy" id="205922"/>
    <lineage>
        <taxon>Bacteria</taxon>
        <taxon>Pseudomonadati</taxon>
        <taxon>Pseudomonadota</taxon>
        <taxon>Gammaproteobacteria</taxon>
        <taxon>Pseudomonadales</taxon>
        <taxon>Pseudomonadaceae</taxon>
        <taxon>Pseudomonas</taxon>
    </lineage>
</organism>
<dbReference type="EMBL" id="CP000094">
    <property type="protein sequence ID" value="ABA75222.1"/>
    <property type="molecule type" value="Genomic_DNA"/>
</dbReference>
<reference evidence="3 4" key="1">
    <citation type="journal article" date="2009" name="Genome Biol.">
        <title>Genomic and genetic analyses of diversity and plant interactions of Pseudomonas fluorescens.</title>
        <authorList>
            <person name="Silby M.W."/>
            <person name="Cerdeno-Tarraga A.M."/>
            <person name="Vernikos G.S."/>
            <person name="Giddens S.R."/>
            <person name="Jackson R.W."/>
            <person name="Preston G.M."/>
            <person name="Zhang X.X."/>
            <person name="Moon C.D."/>
            <person name="Gehrig S.M."/>
            <person name="Godfrey S.A."/>
            <person name="Knight C.G."/>
            <person name="Malone J.G."/>
            <person name="Robinson Z."/>
            <person name="Spiers A.J."/>
            <person name="Harris S."/>
            <person name="Challis G.L."/>
            <person name="Yaxley A.M."/>
            <person name="Harris D."/>
            <person name="Seeger K."/>
            <person name="Murphy L."/>
            <person name="Rutter S."/>
            <person name="Squares R."/>
            <person name="Quail M.A."/>
            <person name="Saunders E."/>
            <person name="Mavromatis K."/>
            <person name="Brettin T.S."/>
            <person name="Bentley S.D."/>
            <person name="Hothersall J."/>
            <person name="Stephens E."/>
            <person name="Thomas C.M."/>
            <person name="Parkhill J."/>
            <person name="Levy S.B."/>
            <person name="Rainey P.B."/>
            <person name="Thomson N.R."/>
        </authorList>
    </citation>
    <scope>NUCLEOTIDE SEQUENCE [LARGE SCALE GENOMIC DNA]</scope>
    <source>
        <strain evidence="3 4">Pf0-1</strain>
    </source>
</reference>
<keyword evidence="2" id="KW-0812">Transmembrane</keyword>
<dbReference type="HOGENOM" id="CLU_1814173_0_0_6"/>
<dbReference type="AlphaFoldDB" id="Q3KAI2"/>
<evidence type="ECO:0000256" key="2">
    <source>
        <dbReference type="SAM" id="Phobius"/>
    </source>
</evidence>
<name>Q3KAI2_PSEPF</name>
<keyword evidence="2" id="KW-1133">Transmembrane helix</keyword>
<gene>
    <name evidence="3" type="ordered locus">Pfl01_3484</name>
</gene>
<evidence type="ECO:0000313" key="3">
    <source>
        <dbReference type="EMBL" id="ABA75222.1"/>
    </source>
</evidence>
<dbReference type="Proteomes" id="UP000002704">
    <property type="component" value="Chromosome"/>
</dbReference>
<feature type="coiled-coil region" evidence="1">
    <location>
        <begin position="49"/>
        <end position="76"/>
    </location>
</feature>
<proteinExistence type="predicted"/>
<keyword evidence="1" id="KW-0175">Coiled coil</keyword>
<dbReference type="KEGG" id="pfo:Pfl01_3484"/>
<dbReference type="RefSeq" id="WP_011334848.1">
    <property type="nucleotide sequence ID" value="NC_007492.2"/>
</dbReference>
<sequence length="142" mass="16032">MDKGILGKPVTRLQGIITALLLACFIAFTPIMVFGRIEDYEWRNGFHQKEIVEKRVYKVENKVSELEHRVQNAEVNISTQLALVDAATDRLQNAMYEADPNSMRKLTKLQLKEAEEKAAKGISIKQEASPKITVNPIINGNH</sequence>
<protein>
    <submittedName>
        <fullName evidence="3">Uncharacterized protein</fullName>
    </submittedName>
</protein>